<dbReference type="FunFam" id="1.10.472.10:FF:000010">
    <property type="entry name" value="G1/S-specific cyclin Cln1"/>
    <property type="match status" value="1"/>
</dbReference>
<dbReference type="GO" id="GO:0005634">
    <property type="term" value="C:nucleus"/>
    <property type="evidence" value="ECO:0000318"/>
    <property type="project" value="GO_Central"/>
</dbReference>
<evidence type="ECO:0000256" key="4">
    <source>
        <dbReference type="RuleBase" id="RU000383"/>
    </source>
</evidence>
<comment type="similarity">
    <text evidence="4">Belongs to the cyclin family.</text>
</comment>
<gene>
    <name evidence="6" type="ORF">TVAG_149650</name>
</gene>
<evidence type="ECO:0000256" key="1">
    <source>
        <dbReference type="ARBA" id="ARBA00022618"/>
    </source>
</evidence>
<dbReference type="GO" id="GO:0051726">
    <property type="term" value="P:regulation of cell cycle"/>
    <property type="evidence" value="ECO:0007669"/>
    <property type="project" value="UniProtKB-ARBA"/>
</dbReference>
<dbReference type="KEGG" id="tva:4764355"/>
<feature type="domain" description="Cyclin-like" evidence="5">
    <location>
        <begin position="99"/>
        <end position="183"/>
    </location>
</feature>
<organism evidence="6 7">
    <name type="scientific">Trichomonas vaginalis (strain ATCC PRA-98 / G3)</name>
    <dbReference type="NCBI Taxonomy" id="412133"/>
    <lineage>
        <taxon>Eukaryota</taxon>
        <taxon>Metamonada</taxon>
        <taxon>Parabasalia</taxon>
        <taxon>Trichomonadida</taxon>
        <taxon>Trichomonadidae</taxon>
        <taxon>Trichomonas</taxon>
    </lineage>
</organism>
<evidence type="ECO:0000256" key="3">
    <source>
        <dbReference type="ARBA" id="ARBA00023306"/>
    </source>
</evidence>
<name>A2ELN2_TRIV3</name>
<keyword evidence="7" id="KW-1185">Reference proteome</keyword>
<sequence length="295" mass="34192">MMNILPKESNSFNIIGYSKWFSDSKLVADSTDMQSEEEEDYNDTIQIAACNNSEDIPVIYEKKIFGEYMRQENIHQIKNNANLDHQNSISELDRDMVINWLLLTSISESLSHHTIALAVKIFDYVIQVIPLDRSELKIYAATSMLMASKLEEEDSTVICERLCSLLVIPTKNLLVKTELKILHILDYDLRFITPFMYIEHFIAHHTSPRNNDLILKLKQLSKAITYASILSYSSTQFTSYEIAKNIFELCLYYTHIHHYRPDNECCRHILNALSTAFDETGSLRSIFPYLVPIFN</sequence>
<dbReference type="EMBL" id="DS113423">
    <property type="protein sequence ID" value="EAY06479.1"/>
    <property type="molecule type" value="Genomic_DNA"/>
</dbReference>
<accession>A2ELN2</accession>
<evidence type="ECO:0000256" key="2">
    <source>
        <dbReference type="ARBA" id="ARBA00023127"/>
    </source>
</evidence>
<keyword evidence="3" id="KW-0131">Cell cycle</keyword>
<dbReference type="GO" id="GO:0000082">
    <property type="term" value="P:G1/S transition of mitotic cell cycle"/>
    <property type="evidence" value="ECO:0000318"/>
    <property type="project" value="GO_Central"/>
</dbReference>
<dbReference type="Gene3D" id="1.10.472.10">
    <property type="entry name" value="Cyclin-like"/>
    <property type="match status" value="1"/>
</dbReference>
<reference evidence="6" key="2">
    <citation type="journal article" date="2007" name="Science">
        <title>Draft genome sequence of the sexually transmitted pathogen Trichomonas vaginalis.</title>
        <authorList>
            <person name="Carlton J.M."/>
            <person name="Hirt R.P."/>
            <person name="Silva J.C."/>
            <person name="Delcher A.L."/>
            <person name="Schatz M."/>
            <person name="Zhao Q."/>
            <person name="Wortman J.R."/>
            <person name="Bidwell S.L."/>
            <person name="Alsmark U.C.M."/>
            <person name="Besteiro S."/>
            <person name="Sicheritz-Ponten T."/>
            <person name="Noel C.J."/>
            <person name="Dacks J.B."/>
            <person name="Foster P.G."/>
            <person name="Simillion C."/>
            <person name="Van de Peer Y."/>
            <person name="Miranda-Saavedra D."/>
            <person name="Barton G.J."/>
            <person name="Westrop G.D."/>
            <person name="Mueller S."/>
            <person name="Dessi D."/>
            <person name="Fiori P.L."/>
            <person name="Ren Q."/>
            <person name="Paulsen I."/>
            <person name="Zhang H."/>
            <person name="Bastida-Corcuera F.D."/>
            <person name="Simoes-Barbosa A."/>
            <person name="Brown M.T."/>
            <person name="Hayes R.D."/>
            <person name="Mukherjee M."/>
            <person name="Okumura C.Y."/>
            <person name="Schneider R."/>
            <person name="Smith A.J."/>
            <person name="Vanacova S."/>
            <person name="Villalvazo M."/>
            <person name="Haas B.J."/>
            <person name="Pertea M."/>
            <person name="Feldblyum T.V."/>
            <person name="Utterback T.R."/>
            <person name="Shu C.L."/>
            <person name="Osoegawa K."/>
            <person name="de Jong P.J."/>
            <person name="Hrdy I."/>
            <person name="Horvathova L."/>
            <person name="Zubacova Z."/>
            <person name="Dolezal P."/>
            <person name="Malik S.B."/>
            <person name="Logsdon J.M. Jr."/>
            <person name="Henze K."/>
            <person name="Gupta A."/>
            <person name="Wang C.C."/>
            <person name="Dunne R.L."/>
            <person name="Upcroft J.A."/>
            <person name="Upcroft P."/>
            <person name="White O."/>
            <person name="Salzberg S.L."/>
            <person name="Tang P."/>
            <person name="Chiu C.-H."/>
            <person name="Lee Y.-S."/>
            <person name="Embley T.M."/>
            <person name="Coombs G.H."/>
            <person name="Mottram J.C."/>
            <person name="Tachezy J."/>
            <person name="Fraser-Liggett C.M."/>
            <person name="Johnson P.J."/>
        </authorList>
    </citation>
    <scope>NUCLEOTIDE SEQUENCE [LARGE SCALE GENOMIC DNA]</scope>
    <source>
        <strain evidence="6">G3</strain>
    </source>
</reference>
<dbReference type="SMR" id="A2ELN2"/>
<dbReference type="SUPFAM" id="SSF47954">
    <property type="entry name" value="Cyclin-like"/>
    <property type="match status" value="1"/>
</dbReference>
<dbReference type="InterPro" id="IPR036915">
    <property type="entry name" value="Cyclin-like_sf"/>
</dbReference>
<dbReference type="InterPro" id="IPR013763">
    <property type="entry name" value="Cyclin-like_dom"/>
</dbReference>
<reference evidence="6" key="1">
    <citation type="submission" date="2006-10" db="EMBL/GenBank/DDBJ databases">
        <authorList>
            <person name="Amadeo P."/>
            <person name="Zhao Q."/>
            <person name="Wortman J."/>
            <person name="Fraser-Liggett C."/>
            <person name="Carlton J."/>
        </authorList>
    </citation>
    <scope>NUCLEOTIDE SEQUENCE</scope>
    <source>
        <strain evidence="6">G3</strain>
    </source>
</reference>
<dbReference type="Proteomes" id="UP000001542">
    <property type="component" value="Unassembled WGS sequence"/>
</dbReference>
<dbReference type="InParanoid" id="A2ELN2"/>
<dbReference type="VEuPathDB" id="TrichDB:TVAG_149650"/>
<evidence type="ECO:0000313" key="6">
    <source>
        <dbReference type="EMBL" id="EAY06479.1"/>
    </source>
</evidence>
<dbReference type="AlphaFoldDB" id="A2ELN2"/>
<dbReference type="RefSeq" id="XP_001318702.1">
    <property type="nucleotide sequence ID" value="XM_001318667.1"/>
</dbReference>
<dbReference type="STRING" id="5722.A2ELN2"/>
<evidence type="ECO:0000259" key="5">
    <source>
        <dbReference type="SMART" id="SM00385"/>
    </source>
</evidence>
<dbReference type="OrthoDB" id="306099at2759"/>
<dbReference type="Pfam" id="PF00134">
    <property type="entry name" value="Cyclin_N"/>
    <property type="match status" value="1"/>
</dbReference>
<dbReference type="PANTHER" id="PTHR10177">
    <property type="entry name" value="CYCLINS"/>
    <property type="match status" value="1"/>
</dbReference>
<dbReference type="GO" id="GO:0016538">
    <property type="term" value="F:cyclin-dependent protein serine/threonine kinase regulator activity"/>
    <property type="evidence" value="ECO:0000318"/>
    <property type="project" value="GO_Central"/>
</dbReference>
<dbReference type="SMART" id="SM00385">
    <property type="entry name" value="CYCLIN"/>
    <property type="match status" value="1"/>
</dbReference>
<dbReference type="GO" id="GO:0051301">
    <property type="term" value="P:cell division"/>
    <property type="evidence" value="ECO:0007669"/>
    <property type="project" value="UniProtKB-KW"/>
</dbReference>
<dbReference type="InterPro" id="IPR006671">
    <property type="entry name" value="Cyclin_N"/>
</dbReference>
<dbReference type="GO" id="GO:0005737">
    <property type="term" value="C:cytoplasm"/>
    <property type="evidence" value="ECO:0000318"/>
    <property type="project" value="GO_Central"/>
</dbReference>
<keyword evidence="1" id="KW-0132">Cell division</keyword>
<dbReference type="GO" id="GO:0000307">
    <property type="term" value="C:cyclin-dependent protein kinase holoenzyme complex"/>
    <property type="evidence" value="ECO:0000318"/>
    <property type="project" value="GO_Central"/>
</dbReference>
<protein>
    <submittedName>
        <fullName evidence="6">Cyclin, N-terminal domain containing protein</fullName>
    </submittedName>
</protein>
<proteinExistence type="inferred from homology"/>
<dbReference type="VEuPathDB" id="TrichDB:TVAGG3_0713130"/>
<keyword evidence="2 4" id="KW-0195">Cyclin</keyword>
<dbReference type="InterPro" id="IPR039361">
    <property type="entry name" value="Cyclin"/>
</dbReference>
<evidence type="ECO:0000313" key="7">
    <source>
        <dbReference type="Proteomes" id="UP000001542"/>
    </source>
</evidence>